<feature type="compositionally biased region" description="Low complexity" evidence="7">
    <location>
        <begin position="871"/>
        <end position="888"/>
    </location>
</feature>
<dbReference type="Proteomes" id="UP000285405">
    <property type="component" value="Unassembled WGS sequence"/>
</dbReference>
<evidence type="ECO:0000256" key="5">
    <source>
        <dbReference type="ARBA" id="ARBA00023212"/>
    </source>
</evidence>
<sequence>MAVVRAKRLQAGSPLWISEERSCALHIVQSETEEFTYSVRNEVDWLNEHMAEIFSADRVSVADIFKTPAKLRGKTPRTIRKSHLPLERPPLSNIFSTGSAVCSSPKQLSFVDLPPSFRVAEDKTRQDDRNFPGTSNPVPASLPKLEERSSNLNSLDQSQQENLNPSTPGHVFRDSTTTRCIELIKSPHALDADSADIPKNGCPSDHSVIVNDSTGSPNRQSRQNSPVIEMQTTEKTQKNTSDNANRSPVPYKRSSNSLGINPIPSPGTKSSTPLSKLHQQELRLSLATESIENNIDRSNSPSDGSSPILPMVRKSSLNFASLPAREPLTKKSLGNRLSRPSQLDQPRVSYFGLQTVGKSFDNITNKEEHEMEDLSCNEAGYSDTDTTMIRLHSKTSTQRLQDQISKLGQTHKNMRPWNLNNCGITHAQLIRSSQKDKNMNLGNGNHQSTERESEIPSESRSNVRISQSVSSSEESENLCSNLGAVNLQTNSSDNKLCLEKIDGLQKSNLVISNHQSVDFEQPGKTSSIHDSESISANNSTHNNKECQNQFDIISASNPSSLITSKKSTTSIKSPTKAPRNSPLKAAKDKFSSILKNSKVLFANTIASNAEDKFATNSLSVTQDEFGDKETLGDLPCDFHEVEAFPSVESISCEVSSDIPQSVEPLPETTHNQSHILPSQTETKKDPRKSKPSKEAKSPNKMDCKLENARIKVREEAHLYHIEQERFTSMKNEESTSKPCEKRVKANQNDMPRVTRNSPRKTRPHLEVEKVNAGNTTNEFPSKNNEKSSHLIKMPAPTPSSKSQIGRPDNMRPLKPSREASKTKPPTVIKVDIGSQRGQQYHPSNTTLSATLQESLSSQSNAPPYRLRHKASTSSVQSKSSSSSFKSVATKTLEAAARKKEKDEITAARKREVKIEIERQRAATKQEEKRKELLKKRKEAENQAHSQREGEMAAKISEIKKATSRQAIEKRRLEIEKTKESRTAPQTVRNEIASDPERARSILLKPSKTQQEPPRTIVGNINISSMLPPKRLFQHDIDDQYVRPIFQRNGTSHLHVEQHSKRRKTNESDKDFNTDYDRPKMTAPPIRQSSIRQKEISTKSIFTNNYANNVSSSNLQRSTLISQHNLNQPKTTHPMDMAQLSKGPIPFAPISNQESSQYQNISSNTVASNLATKTNVKSSAKKVPRSSPRYQNGENIDLPEIKTDSENEDSEEDVGVRPEWTDTPEIQRQLEYQEYLDPALVFGQPGPLNMEEVFSKCKDRFPKFRARTSSANWSGTDKLTEDEIQRDIEGRDRVRRQGGWTYDAMV</sequence>
<feature type="region of interest" description="Disordered" evidence="7">
    <location>
        <begin position="727"/>
        <end position="888"/>
    </location>
</feature>
<feature type="compositionally biased region" description="Low complexity" evidence="7">
    <location>
        <begin position="150"/>
        <end position="164"/>
    </location>
</feature>
<comment type="caution">
    <text evidence="9">The sequence shown here is derived from an EMBL/GenBank/DDBJ whole genome shotgun (WGS) entry which is preliminary data.</text>
</comment>
<feature type="compositionally biased region" description="Low complexity" evidence="7">
    <location>
        <begin position="561"/>
        <end position="576"/>
    </location>
</feature>
<feature type="compositionally biased region" description="Basic and acidic residues" evidence="7">
    <location>
        <begin position="1053"/>
        <end position="1079"/>
    </location>
</feature>
<feature type="compositionally biased region" description="Basic and acidic residues" evidence="7">
    <location>
        <begin position="691"/>
        <end position="704"/>
    </location>
</feature>
<feature type="region of interest" description="Disordered" evidence="7">
    <location>
        <begin position="655"/>
        <end position="704"/>
    </location>
</feature>
<keyword evidence="5" id="KW-0206">Cytoskeleton</keyword>
<feature type="compositionally biased region" description="Basic and acidic residues" evidence="7">
    <location>
        <begin position="919"/>
        <end position="930"/>
    </location>
</feature>
<feature type="region of interest" description="Disordered" evidence="7">
    <location>
        <begin position="919"/>
        <end position="951"/>
    </location>
</feature>
<evidence type="ECO:0000313" key="9">
    <source>
        <dbReference type="EMBL" id="RKF73158.1"/>
    </source>
</evidence>
<evidence type="ECO:0000256" key="1">
    <source>
        <dbReference type="ARBA" id="ARBA00004123"/>
    </source>
</evidence>
<dbReference type="OrthoDB" id="6123at2759"/>
<evidence type="ECO:0000256" key="7">
    <source>
        <dbReference type="SAM" id="MobiDB-lite"/>
    </source>
</evidence>
<dbReference type="GO" id="GO:0005819">
    <property type="term" value="C:spindle"/>
    <property type="evidence" value="ECO:0007669"/>
    <property type="project" value="UniProtKB-SubCell"/>
</dbReference>
<evidence type="ECO:0000259" key="8">
    <source>
        <dbReference type="Pfam" id="PF03941"/>
    </source>
</evidence>
<proteinExistence type="inferred from homology"/>
<feature type="region of interest" description="Disordered" evidence="7">
    <location>
        <begin position="1175"/>
        <end position="1216"/>
    </location>
</feature>
<feature type="compositionally biased region" description="Basic and acidic residues" evidence="7">
    <location>
        <begin position="727"/>
        <end position="743"/>
    </location>
</feature>
<feature type="region of interest" description="Disordered" evidence="7">
    <location>
        <begin position="123"/>
        <end position="173"/>
    </location>
</feature>
<reference evidence="9 10" key="1">
    <citation type="journal article" date="2018" name="BMC Genomics">
        <title>Comparative genome analyses reveal sequence features reflecting distinct modes of host-adaptation between dicot and monocot powdery mildew.</title>
        <authorList>
            <person name="Wu Y."/>
            <person name="Ma X."/>
            <person name="Pan Z."/>
            <person name="Kale S.D."/>
            <person name="Song Y."/>
            <person name="King H."/>
            <person name="Zhang Q."/>
            <person name="Presley C."/>
            <person name="Deng X."/>
            <person name="Wei C.I."/>
            <person name="Xiao S."/>
        </authorList>
    </citation>
    <scope>NUCLEOTIDE SEQUENCE [LARGE SCALE GENOMIC DNA]</scope>
    <source>
        <strain evidence="9">UCSC1</strain>
    </source>
</reference>
<keyword evidence="6" id="KW-0539">Nucleus</keyword>
<evidence type="ECO:0000256" key="3">
    <source>
        <dbReference type="ARBA" id="ARBA00010042"/>
    </source>
</evidence>
<name>A0A420IF35_9PEZI</name>
<feature type="region of interest" description="Disordered" evidence="7">
    <location>
        <begin position="561"/>
        <end position="584"/>
    </location>
</feature>
<feature type="region of interest" description="Disordered" evidence="7">
    <location>
        <begin position="975"/>
        <end position="1014"/>
    </location>
</feature>
<accession>A0A420IF35</accession>
<dbReference type="GO" id="GO:0005634">
    <property type="term" value="C:nucleus"/>
    <property type="evidence" value="ECO:0007669"/>
    <property type="project" value="UniProtKB-SubCell"/>
</dbReference>
<protein>
    <submittedName>
        <fullName evidence="9">Putative inner centromere protein</fullName>
    </submittedName>
</protein>
<feature type="compositionally biased region" description="Basic and acidic residues" evidence="7">
    <location>
        <begin position="937"/>
        <end position="951"/>
    </location>
</feature>
<evidence type="ECO:0000256" key="4">
    <source>
        <dbReference type="ARBA" id="ARBA00022490"/>
    </source>
</evidence>
<feature type="compositionally biased region" description="Low complexity" evidence="7">
    <location>
        <begin position="456"/>
        <end position="473"/>
    </location>
</feature>
<organism evidence="9 10">
    <name type="scientific">Golovinomyces cichoracearum</name>
    <dbReference type="NCBI Taxonomy" id="62708"/>
    <lineage>
        <taxon>Eukaryota</taxon>
        <taxon>Fungi</taxon>
        <taxon>Dikarya</taxon>
        <taxon>Ascomycota</taxon>
        <taxon>Pezizomycotina</taxon>
        <taxon>Leotiomycetes</taxon>
        <taxon>Erysiphales</taxon>
        <taxon>Erysiphaceae</taxon>
        <taxon>Golovinomyces</taxon>
    </lineage>
</organism>
<feature type="region of interest" description="Disordered" evidence="7">
    <location>
        <begin position="1051"/>
        <end position="1082"/>
    </location>
</feature>
<feature type="compositionally biased region" description="Polar residues" evidence="7">
    <location>
        <begin position="772"/>
        <end position="782"/>
    </location>
</feature>
<keyword evidence="4" id="KW-0963">Cytoplasm</keyword>
<feature type="region of interest" description="Disordered" evidence="7">
    <location>
        <begin position="192"/>
        <end position="310"/>
    </location>
</feature>
<feature type="compositionally biased region" description="Polar residues" evidence="7">
    <location>
        <begin position="533"/>
        <end position="543"/>
    </location>
</feature>
<feature type="region of interest" description="Disordered" evidence="7">
    <location>
        <begin position="435"/>
        <end position="473"/>
    </location>
</feature>
<comment type="subcellular location">
    <subcellularLocation>
        <location evidence="2">Cytoplasm</location>
        <location evidence="2">Cytoskeleton</location>
        <location evidence="2">Spindle</location>
    </subcellularLocation>
    <subcellularLocation>
        <location evidence="1">Nucleus</location>
    </subcellularLocation>
</comment>
<feature type="domain" description="Inner centromere protein ARK-binding" evidence="8">
    <location>
        <begin position="1199"/>
        <end position="1253"/>
    </location>
</feature>
<feature type="compositionally biased region" description="Polar residues" evidence="7">
    <location>
        <begin position="287"/>
        <end position="305"/>
    </location>
</feature>
<evidence type="ECO:0000256" key="6">
    <source>
        <dbReference type="ARBA" id="ARBA00023242"/>
    </source>
</evidence>
<feature type="compositionally biased region" description="Polar residues" evidence="7">
    <location>
        <begin position="668"/>
        <end position="680"/>
    </location>
</feature>
<dbReference type="InterPro" id="IPR005635">
    <property type="entry name" value="Inner_centromere_prot_ARK-bd"/>
</dbReference>
<evidence type="ECO:0000313" key="10">
    <source>
        <dbReference type="Proteomes" id="UP000285405"/>
    </source>
</evidence>
<feature type="compositionally biased region" description="Polar residues" evidence="7">
    <location>
        <begin position="210"/>
        <end position="246"/>
    </location>
</feature>
<dbReference type="Pfam" id="PF03941">
    <property type="entry name" value="INCENP_ARK-bind"/>
    <property type="match status" value="1"/>
</dbReference>
<dbReference type="EMBL" id="MCBR01009137">
    <property type="protein sequence ID" value="RKF73158.1"/>
    <property type="molecule type" value="Genomic_DNA"/>
</dbReference>
<comment type="similarity">
    <text evidence="3">Belongs to the INCENP family.</text>
</comment>
<feature type="compositionally biased region" description="Basic and acidic residues" evidence="7">
    <location>
        <begin position="808"/>
        <end position="821"/>
    </location>
</feature>
<feature type="compositionally biased region" description="Polar residues" evidence="7">
    <location>
        <begin position="835"/>
        <end position="861"/>
    </location>
</feature>
<feature type="region of interest" description="Disordered" evidence="7">
    <location>
        <begin position="519"/>
        <end position="543"/>
    </location>
</feature>
<gene>
    <name evidence="9" type="ORF">GcC1_091013</name>
</gene>
<evidence type="ECO:0000256" key="2">
    <source>
        <dbReference type="ARBA" id="ARBA00004186"/>
    </source>
</evidence>